<name>A0A1U7IH50_9CYAN</name>
<sequence length="73" mass="8249">MKEKVDLGRLIYKIPLACAISADLPAKCYVLGKHCLIGAQHARRDLPTARYANELQINCSKEVKWNILSFPNH</sequence>
<dbReference type="AlphaFoldDB" id="A0A1U7IH50"/>
<evidence type="ECO:0000313" key="1">
    <source>
        <dbReference type="EMBL" id="OKH36432.1"/>
    </source>
</evidence>
<dbReference type="EMBL" id="MRCE01000016">
    <property type="protein sequence ID" value="OKH36432.1"/>
    <property type="molecule type" value="Genomic_DNA"/>
</dbReference>
<gene>
    <name evidence="1" type="ORF">NIES2119_17485</name>
</gene>
<comment type="caution">
    <text evidence="1">The sequence shown here is derived from an EMBL/GenBank/DDBJ whole genome shotgun (WGS) entry which is preliminary data.</text>
</comment>
<dbReference type="Proteomes" id="UP000185860">
    <property type="component" value="Unassembled WGS sequence"/>
</dbReference>
<dbReference type="RefSeq" id="WP_073594788.1">
    <property type="nucleotide sequence ID" value="NZ_MRCE01000016.1"/>
</dbReference>
<proteinExistence type="predicted"/>
<evidence type="ECO:0000313" key="2">
    <source>
        <dbReference type="Proteomes" id="UP000185860"/>
    </source>
</evidence>
<organism evidence="1 2">
    <name type="scientific">[Phormidium ambiguum] IAM M-71</name>
    <dbReference type="NCBI Taxonomy" id="454136"/>
    <lineage>
        <taxon>Bacteria</taxon>
        <taxon>Bacillati</taxon>
        <taxon>Cyanobacteriota</taxon>
        <taxon>Cyanophyceae</taxon>
        <taxon>Oscillatoriophycideae</taxon>
        <taxon>Aerosakkonematales</taxon>
        <taxon>Aerosakkonemataceae</taxon>
        <taxon>Floridanema</taxon>
    </lineage>
</organism>
<accession>A0A1U7IH50</accession>
<reference evidence="1 2" key="1">
    <citation type="submission" date="2016-11" db="EMBL/GenBank/DDBJ databases">
        <title>Draft Genome Sequences of Nine Cyanobacterial Strains from Diverse Habitats.</title>
        <authorList>
            <person name="Zhu T."/>
            <person name="Hou S."/>
            <person name="Lu X."/>
            <person name="Hess W.R."/>
        </authorList>
    </citation>
    <scope>NUCLEOTIDE SEQUENCE [LARGE SCALE GENOMIC DNA]</scope>
    <source>
        <strain evidence="1 2">IAM M-71</strain>
    </source>
</reference>
<protein>
    <submittedName>
        <fullName evidence="1">Uncharacterized protein</fullName>
    </submittedName>
</protein>